<keyword evidence="11 15" id="KW-1133">Transmembrane helix</keyword>
<feature type="domain" description="HAMP" evidence="17">
    <location>
        <begin position="236"/>
        <end position="289"/>
    </location>
</feature>
<dbReference type="SMART" id="SM00304">
    <property type="entry name" value="HAMP"/>
    <property type="match status" value="1"/>
</dbReference>
<dbReference type="InterPro" id="IPR036097">
    <property type="entry name" value="HisK_dim/P_sf"/>
</dbReference>
<dbReference type="PANTHER" id="PTHR45436:SF5">
    <property type="entry name" value="SENSOR HISTIDINE KINASE TRCS"/>
    <property type="match status" value="1"/>
</dbReference>
<evidence type="ECO:0000256" key="4">
    <source>
        <dbReference type="ARBA" id="ARBA00022475"/>
    </source>
</evidence>
<dbReference type="Gene3D" id="6.10.340.10">
    <property type="match status" value="1"/>
</dbReference>
<dbReference type="Pfam" id="PF02518">
    <property type="entry name" value="HATPase_c"/>
    <property type="match status" value="1"/>
</dbReference>
<organism evidence="18 19">
    <name type="scientific">Cohnella zeiphila</name>
    <dbReference type="NCBI Taxonomy" id="2761120"/>
    <lineage>
        <taxon>Bacteria</taxon>
        <taxon>Bacillati</taxon>
        <taxon>Bacillota</taxon>
        <taxon>Bacilli</taxon>
        <taxon>Bacillales</taxon>
        <taxon>Paenibacillaceae</taxon>
        <taxon>Cohnella</taxon>
    </lineage>
</organism>
<comment type="catalytic activity">
    <reaction evidence="1">
        <text>ATP + protein L-histidine = ADP + protein N-phospho-L-histidine.</text>
        <dbReference type="EC" id="2.7.13.3"/>
    </reaction>
</comment>
<dbReference type="Gene3D" id="3.30.565.10">
    <property type="entry name" value="Histidine kinase-like ATPase, C-terminal domain"/>
    <property type="match status" value="1"/>
</dbReference>
<dbReference type="InterPro" id="IPR005467">
    <property type="entry name" value="His_kinase_dom"/>
</dbReference>
<gene>
    <name evidence="18" type="ORF">H7C18_29380</name>
</gene>
<evidence type="ECO:0000259" key="17">
    <source>
        <dbReference type="PROSITE" id="PS50885"/>
    </source>
</evidence>
<dbReference type="CDD" id="cd00082">
    <property type="entry name" value="HisKA"/>
    <property type="match status" value="1"/>
</dbReference>
<keyword evidence="7 15" id="KW-0812">Transmembrane</keyword>
<evidence type="ECO:0000256" key="2">
    <source>
        <dbReference type="ARBA" id="ARBA00004651"/>
    </source>
</evidence>
<reference evidence="18 19" key="1">
    <citation type="submission" date="2020-08" db="EMBL/GenBank/DDBJ databases">
        <title>Cohnella phylogeny.</title>
        <authorList>
            <person name="Dunlap C."/>
        </authorList>
    </citation>
    <scope>NUCLEOTIDE SEQUENCE [LARGE SCALE GENOMIC DNA]</scope>
    <source>
        <strain evidence="18 19">CBP 2801</strain>
    </source>
</reference>
<evidence type="ECO:0000256" key="6">
    <source>
        <dbReference type="ARBA" id="ARBA00022679"/>
    </source>
</evidence>
<dbReference type="RefSeq" id="WP_185132689.1">
    <property type="nucleotide sequence ID" value="NZ_JACJVO010000040.1"/>
</dbReference>
<dbReference type="Pfam" id="PF00672">
    <property type="entry name" value="HAMP"/>
    <property type="match status" value="1"/>
</dbReference>
<keyword evidence="4" id="KW-1003">Cell membrane</keyword>
<keyword evidence="5" id="KW-0597">Phosphoprotein</keyword>
<evidence type="ECO:0000256" key="3">
    <source>
        <dbReference type="ARBA" id="ARBA00012438"/>
    </source>
</evidence>
<feature type="region of interest" description="Disordered" evidence="14">
    <location>
        <begin position="82"/>
        <end position="112"/>
    </location>
</feature>
<dbReference type="CDD" id="cd00075">
    <property type="entry name" value="HATPase"/>
    <property type="match status" value="1"/>
</dbReference>
<dbReference type="PRINTS" id="PR00344">
    <property type="entry name" value="BCTRLSENSOR"/>
</dbReference>
<keyword evidence="12" id="KW-0902">Two-component regulatory system</keyword>
<dbReference type="Gene3D" id="1.10.287.130">
    <property type="match status" value="1"/>
</dbReference>
<dbReference type="SMART" id="SM00387">
    <property type="entry name" value="HATPase_c"/>
    <property type="match status" value="1"/>
</dbReference>
<feature type="compositionally biased region" description="Basic and acidic residues" evidence="14">
    <location>
        <begin position="103"/>
        <end position="112"/>
    </location>
</feature>
<dbReference type="GO" id="GO:0005886">
    <property type="term" value="C:plasma membrane"/>
    <property type="evidence" value="ECO:0007669"/>
    <property type="project" value="UniProtKB-SubCell"/>
</dbReference>
<dbReference type="Pfam" id="PF00512">
    <property type="entry name" value="HisKA"/>
    <property type="match status" value="1"/>
</dbReference>
<dbReference type="SUPFAM" id="SSF47384">
    <property type="entry name" value="Homodimeric domain of signal transducing histidine kinase"/>
    <property type="match status" value="1"/>
</dbReference>
<comment type="caution">
    <text evidence="18">The sequence shown here is derived from an EMBL/GenBank/DDBJ whole genome shotgun (WGS) entry which is preliminary data.</text>
</comment>
<dbReference type="GO" id="GO:0005524">
    <property type="term" value="F:ATP binding"/>
    <property type="evidence" value="ECO:0007669"/>
    <property type="project" value="UniProtKB-KW"/>
</dbReference>
<keyword evidence="8" id="KW-0547">Nucleotide-binding</keyword>
<dbReference type="PROSITE" id="PS50109">
    <property type="entry name" value="HIS_KIN"/>
    <property type="match status" value="1"/>
</dbReference>
<evidence type="ECO:0000256" key="10">
    <source>
        <dbReference type="ARBA" id="ARBA00022840"/>
    </source>
</evidence>
<dbReference type="FunFam" id="3.30.565.10:FF:000006">
    <property type="entry name" value="Sensor histidine kinase WalK"/>
    <property type="match status" value="1"/>
</dbReference>
<dbReference type="PROSITE" id="PS50885">
    <property type="entry name" value="HAMP"/>
    <property type="match status" value="1"/>
</dbReference>
<accession>A0A7X0SW35</accession>
<comment type="subcellular location">
    <subcellularLocation>
        <location evidence="2">Cell membrane</location>
        <topology evidence="2">Multi-pass membrane protein</topology>
    </subcellularLocation>
</comment>
<evidence type="ECO:0000313" key="19">
    <source>
        <dbReference type="Proteomes" id="UP000564644"/>
    </source>
</evidence>
<dbReference type="GO" id="GO:0000155">
    <property type="term" value="F:phosphorelay sensor kinase activity"/>
    <property type="evidence" value="ECO:0007669"/>
    <property type="project" value="InterPro"/>
</dbReference>
<dbReference type="FunFam" id="1.10.287.130:FF:000001">
    <property type="entry name" value="Two-component sensor histidine kinase"/>
    <property type="match status" value="1"/>
</dbReference>
<evidence type="ECO:0000256" key="11">
    <source>
        <dbReference type="ARBA" id="ARBA00022989"/>
    </source>
</evidence>
<evidence type="ECO:0000256" key="8">
    <source>
        <dbReference type="ARBA" id="ARBA00022741"/>
    </source>
</evidence>
<dbReference type="InterPro" id="IPR004358">
    <property type="entry name" value="Sig_transdc_His_kin-like_C"/>
</dbReference>
<feature type="transmembrane region" description="Helical" evidence="15">
    <location>
        <begin position="214"/>
        <end position="235"/>
    </location>
</feature>
<evidence type="ECO:0000256" key="14">
    <source>
        <dbReference type="SAM" id="MobiDB-lite"/>
    </source>
</evidence>
<dbReference type="AlphaFoldDB" id="A0A7X0SW35"/>
<dbReference type="InterPro" id="IPR003660">
    <property type="entry name" value="HAMP_dom"/>
</dbReference>
<evidence type="ECO:0000256" key="13">
    <source>
        <dbReference type="ARBA" id="ARBA00023136"/>
    </source>
</evidence>
<sequence length="524" mass="56598">MNGAIRKRFRPWIPAMPGSLRFQLLSRSLMLMAALLLLIGCLQFVLTYRFLVENKAEGIQSQVRTADKDIWARAAGIAGTYSPGGGDGDSDSRRTLPYGDARGPGEGRDGGERDVSLLFGGASVAYIDDAGGFSSLSGGQDGEASTPSAPRLSDEDYGSVLADYPGGAYRVLRDGTEGRTLVVLQTVEIHGTHGIVQVSVDLAPLILTLLRQSAIFAILAACSLIAAWLVMQPVLGRTLSPLSRLVKLVGEIDAGRLAVRFPERQGQVEIDRLSTSFNGMLARLEASFAAEKEAKETMRRFVADASHELRTPMTSIHGFLEVLLRGAAGDADRLEKSLTSMLGETKRINKLVEDLLLLAKLDQAPPLRTAREPLGELLREMEPQWRVLAGERSVAIDIETECVCRLDADKLKQVVLNLFRNAVEHTDAKTGRIRISLTREGERAVVSVEDNGEGIAAEHLARIFDRFYRIDASRARKNGGAGLGLSISRSIVERHGGTIEASSVAGAGSVFRILLPADDSGEGR</sequence>
<dbReference type="SUPFAM" id="SSF55874">
    <property type="entry name" value="ATPase domain of HSP90 chaperone/DNA topoisomerase II/histidine kinase"/>
    <property type="match status" value="1"/>
</dbReference>
<dbReference type="SUPFAM" id="SSF158472">
    <property type="entry name" value="HAMP domain-like"/>
    <property type="match status" value="1"/>
</dbReference>
<name>A0A7X0SW35_9BACL</name>
<keyword evidence="9" id="KW-0418">Kinase</keyword>
<dbReference type="PANTHER" id="PTHR45436">
    <property type="entry name" value="SENSOR HISTIDINE KINASE YKOH"/>
    <property type="match status" value="1"/>
</dbReference>
<dbReference type="InterPro" id="IPR050428">
    <property type="entry name" value="TCS_sensor_his_kinase"/>
</dbReference>
<dbReference type="InterPro" id="IPR003594">
    <property type="entry name" value="HATPase_dom"/>
</dbReference>
<evidence type="ECO:0000259" key="16">
    <source>
        <dbReference type="PROSITE" id="PS50109"/>
    </source>
</evidence>
<evidence type="ECO:0000256" key="1">
    <source>
        <dbReference type="ARBA" id="ARBA00000085"/>
    </source>
</evidence>
<dbReference type="CDD" id="cd06225">
    <property type="entry name" value="HAMP"/>
    <property type="match status" value="1"/>
</dbReference>
<keyword evidence="13 15" id="KW-0472">Membrane</keyword>
<dbReference type="InterPro" id="IPR003661">
    <property type="entry name" value="HisK_dim/P_dom"/>
</dbReference>
<evidence type="ECO:0000256" key="9">
    <source>
        <dbReference type="ARBA" id="ARBA00022777"/>
    </source>
</evidence>
<dbReference type="Proteomes" id="UP000564644">
    <property type="component" value="Unassembled WGS sequence"/>
</dbReference>
<protein>
    <recommendedName>
        <fullName evidence="3">histidine kinase</fullName>
        <ecNumber evidence="3">2.7.13.3</ecNumber>
    </recommendedName>
</protein>
<feature type="domain" description="Histidine kinase" evidence="16">
    <location>
        <begin position="304"/>
        <end position="519"/>
    </location>
</feature>
<evidence type="ECO:0000256" key="5">
    <source>
        <dbReference type="ARBA" id="ARBA00022553"/>
    </source>
</evidence>
<evidence type="ECO:0000313" key="18">
    <source>
        <dbReference type="EMBL" id="MBB6735033.1"/>
    </source>
</evidence>
<evidence type="ECO:0000256" key="15">
    <source>
        <dbReference type="SAM" id="Phobius"/>
    </source>
</evidence>
<keyword evidence="19" id="KW-1185">Reference proteome</keyword>
<evidence type="ECO:0000256" key="12">
    <source>
        <dbReference type="ARBA" id="ARBA00023012"/>
    </source>
</evidence>
<dbReference type="SMART" id="SM00388">
    <property type="entry name" value="HisKA"/>
    <property type="match status" value="1"/>
</dbReference>
<dbReference type="EMBL" id="JACJVO010000040">
    <property type="protein sequence ID" value="MBB6735033.1"/>
    <property type="molecule type" value="Genomic_DNA"/>
</dbReference>
<keyword evidence="10" id="KW-0067">ATP-binding</keyword>
<dbReference type="EC" id="2.7.13.3" evidence="3"/>
<dbReference type="InterPro" id="IPR036890">
    <property type="entry name" value="HATPase_C_sf"/>
</dbReference>
<proteinExistence type="predicted"/>
<evidence type="ECO:0000256" key="7">
    <source>
        <dbReference type="ARBA" id="ARBA00022692"/>
    </source>
</evidence>
<keyword evidence="6" id="KW-0808">Transferase</keyword>